<accession>A0A284VU58</accession>
<keyword evidence="1" id="KW-0812">Transmembrane</keyword>
<sequence length="326" mass="37618">MDLFSHALLPYLLGNFFKRNKQEITAFVIGGIALDFDIFLLWIQYLYPTFLLITHRGITHSLFFGFFTVLMILYLATRDRVKDRVRRFVSFEPTITRRTIAFAYAGVIIHLFLDYITTRGVPIFFPFDVTKYSAEVFFYTDIYLTILSLIIIIFLYKKPMQRKATTKFLVIFLVIFAALGTVRIIEKTSAEDFFKDQNKKVYPTTSIFDWYVVANNSDKINIYEYTGYNRTSSYNITVPRLNITTGGENLDVALHAAGEMPQVKMFKWRAYTVAINASFSDGAWSLEYYDPVQRAMAHGSPAFFRRAAAGFGSVKVRVEGDRVIVQ</sequence>
<dbReference type="InterPro" id="IPR053170">
    <property type="entry name" value="Transcription_regulator"/>
</dbReference>
<proteinExistence type="predicted"/>
<evidence type="ECO:0000313" key="3">
    <source>
        <dbReference type="Proteomes" id="UP000218615"/>
    </source>
</evidence>
<gene>
    <name evidence="2" type="ORF">MNV_90034</name>
</gene>
<feature type="transmembrane region" description="Helical" evidence="1">
    <location>
        <begin position="168"/>
        <end position="185"/>
    </location>
</feature>
<feature type="transmembrane region" description="Helical" evidence="1">
    <location>
        <begin position="57"/>
        <end position="77"/>
    </location>
</feature>
<feature type="transmembrane region" description="Helical" evidence="1">
    <location>
        <begin position="24"/>
        <end position="45"/>
    </location>
</feature>
<feature type="transmembrane region" description="Helical" evidence="1">
    <location>
        <begin position="98"/>
        <end position="116"/>
    </location>
</feature>
<keyword evidence="1" id="KW-1133">Transmembrane helix</keyword>
<feature type="transmembrane region" description="Helical" evidence="1">
    <location>
        <begin position="136"/>
        <end position="156"/>
    </location>
</feature>
<protein>
    <recommendedName>
        <fullName evidence="4">Membrane-bound metal-dependent hydrolase</fullName>
    </recommendedName>
</protein>
<dbReference type="OrthoDB" id="118042at2157"/>
<organism evidence="2 3">
    <name type="scientific">Candidatus Methanoperedens nitratireducens</name>
    <dbReference type="NCBI Taxonomy" id="1392998"/>
    <lineage>
        <taxon>Archaea</taxon>
        <taxon>Methanobacteriati</taxon>
        <taxon>Methanobacteriota</taxon>
        <taxon>Stenosarchaea group</taxon>
        <taxon>Methanomicrobia</taxon>
        <taxon>Methanosarcinales</taxon>
        <taxon>ANME-2 cluster</taxon>
        <taxon>Candidatus Methanoperedentaceae</taxon>
        <taxon>Candidatus Methanoperedens</taxon>
    </lineage>
</organism>
<dbReference type="PANTHER" id="PTHR40031">
    <property type="entry name" value="HYPOTHETICAL MEMBRANE SPANNING PROTEIN"/>
    <property type="match status" value="1"/>
</dbReference>
<dbReference type="Pfam" id="PF04307">
    <property type="entry name" value="YdjM"/>
    <property type="match status" value="1"/>
</dbReference>
<evidence type="ECO:0008006" key="4">
    <source>
        <dbReference type="Google" id="ProtNLM"/>
    </source>
</evidence>
<dbReference type="InterPro" id="IPR007404">
    <property type="entry name" value="YdjM-like"/>
</dbReference>
<dbReference type="Proteomes" id="UP000218615">
    <property type="component" value="Unassembled WGS sequence"/>
</dbReference>
<reference evidence="3" key="1">
    <citation type="submission" date="2017-06" db="EMBL/GenBank/DDBJ databases">
        <authorList>
            <person name="Cremers G."/>
        </authorList>
    </citation>
    <scope>NUCLEOTIDE SEQUENCE [LARGE SCALE GENOMIC DNA]</scope>
</reference>
<keyword evidence="3" id="KW-1185">Reference proteome</keyword>
<name>A0A284VU58_9EURY</name>
<dbReference type="AlphaFoldDB" id="A0A284VU58"/>
<evidence type="ECO:0000256" key="1">
    <source>
        <dbReference type="SAM" id="Phobius"/>
    </source>
</evidence>
<keyword evidence="1" id="KW-0472">Membrane</keyword>
<dbReference type="EMBL" id="FZMP01000240">
    <property type="protein sequence ID" value="SNQ62820.1"/>
    <property type="molecule type" value="Genomic_DNA"/>
</dbReference>
<dbReference type="PANTHER" id="PTHR40031:SF1">
    <property type="entry name" value="MEMBRANE-BOUND METAL-DEPENDENT HYDROLASE"/>
    <property type="match status" value="1"/>
</dbReference>
<evidence type="ECO:0000313" key="2">
    <source>
        <dbReference type="EMBL" id="SNQ62820.1"/>
    </source>
</evidence>
<dbReference type="RefSeq" id="WP_096207330.1">
    <property type="nucleotide sequence ID" value="NZ_FZMP01000240.1"/>
</dbReference>